<dbReference type="SMART" id="SM00387">
    <property type="entry name" value="HATPase_c"/>
    <property type="match status" value="1"/>
</dbReference>
<dbReference type="InterPro" id="IPR003661">
    <property type="entry name" value="HisK_dim/P_dom"/>
</dbReference>
<proteinExistence type="predicted"/>
<keyword evidence="6" id="KW-0902">Two-component regulatory system</keyword>
<keyword evidence="3 7" id="KW-0597">Phosphoprotein</keyword>
<dbReference type="PRINTS" id="PR00344">
    <property type="entry name" value="BCTRLSENSOR"/>
</dbReference>
<dbReference type="SUPFAM" id="SSF55874">
    <property type="entry name" value="ATPase domain of HSP90 chaperone/DNA topoisomerase II/histidine kinase"/>
    <property type="match status" value="1"/>
</dbReference>
<dbReference type="InterPro" id="IPR003594">
    <property type="entry name" value="HATPase_dom"/>
</dbReference>
<feature type="domain" description="Response regulatory" evidence="11">
    <location>
        <begin position="1026"/>
        <end position="1143"/>
    </location>
</feature>
<dbReference type="Gene3D" id="3.30.565.10">
    <property type="entry name" value="Histidine kinase-like ATPase, C-terminal domain"/>
    <property type="match status" value="1"/>
</dbReference>
<dbReference type="PANTHER" id="PTHR45339">
    <property type="entry name" value="HYBRID SIGNAL TRANSDUCTION HISTIDINE KINASE J"/>
    <property type="match status" value="1"/>
</dbReference>
<dbReference type="Proteomes" id="UP001597118">
    <property type="component" value="Unassembled WGS sequence"/>
</dbReference>
<name>A0ABW4IE23_9SPHI</name>
<evidence type="ECO:0000259" key="11">
    <source>
        <dbReference type="PROSITE" id="PS50110"/>
    </source>
</evidence>
<dbReference type="PROSITE" id="PS50110">
    <property type="entry name" value="RESPONSE_REGULATORY"/>
    <property type="match status" value="3"/>
</dbReference>
<evidence type="ECO:0000256" key="1">
    <source>
        <dbReference type="ARBA" id="ARBA00000085"/>
    </source>
</evidence>
<feature type="domain" description="Response regulatory" evidence="11">
    <location>
        <begin position="883"/>
        <end position="998"/>
    </location>
</feature>
<dbReference type="Pfam" id="PF00512">
    <property type="entry name" value="HisKA"/>
    <property type="match status" value="1"/>
</dbReference>
<dbReference type="CDD" id="cd00156">
    <property type="entry name" value="REC"/>
    <property type="match status" value="1"/>
</dbReference>
<dbReference type="InterPro" id="IPR005467">
    <property type="entry name" value="His_kinase_dom"/>
</dbReference>
<comment type="caution">
    <text evidence="12">The sequence shown here is derived from an EMBL/GenBank/DDBJ whole genome shotgun (WGS) entry which is preliminary data.</text>
</comment>
<dbReference type="Pfam" id="PF13185">
    <property type="entry name" value="GAF_2"/>
    <property type="match status" value="1"/>
</dbReference>
<dbReference type="CDD" id="cd00082">
    <property type="entry name" value="HisKA"/>
    <property type="match status" value="1"/>
</dbReference>
<feature type="domain" description="Histidine kinase" evidence="10">
    <location>
        <begin position="495"/>
        <end position="715"/>
    </location>
</feature>
<dbReference type="InterPro" id="IPR007891">
    <property type="entry name" value="CHASE3"/>
</dbReference>
<feature type="transmembrane region" description="Helical" evidence="9">
    <location>
        <begin position="179"/>
        <end position="201"/>
    </location>
</feature>
<dbReference type="Gene3D" id="3.30.450.40">
    <property type="match status" value="1"/>
</dbReference>
<dbReference type="PROSITE" id="PS50109">
    <property type="entry name" value="HIS_KIN"/>
    <property type="match status" value="1"/>
</dbReference>
<dbReference type="InterPro" id="IPR003018">
    <property type="entry name" value="GAF"/>
</dbReference>
<comment type="catalytic activity">
    <reaction evidence="1">
        <text>ATP + protein L-histidine = ADP + protein N-phospho-L-histidine.</text>
        <dbReference type="EC" id="2.7.13.3"/>
    </reaction>
</comment>
<evidence type="ECO:0000256" key="6">
    <source>
        <dbReference type="ARBA" id="ARBA00023012"/>
    </source>
</evidence>
<dbReference type="Gene3D" id="3.40.50.2300">
    <property type="match status" value="3"/>
</dbReference>
<dbReference type="InterPro" id="IPR011006">
    <property type="entry name" value="CheY-like_superfamily"/>
</dbReference>
<dbReference type="SUPFAM" id="SSF47384">
    <property type="entry name" value="Homodimeric domain of signal transducing histidine kinase"/>
    <property type="match status" value="1"/>
</dbReference>
<feature type="modified residue" description="4-aspartylphosphate" evidence="7">
    <location>
        <position position="932"/>
    </location>
</feature>
<keyword evidence="13" id="KW-1185">Reference proteome</keyword>
<dbReference type="InterPro" id="IPR036890">
    <property type="entry name" value="HATPase_C_sf"/>
</dbReference>
<reference evidence="13" key="1">
    <citation type="journal article" date="2019" name="Int. J. Syst. Evol. Microbiol.">
        <title>The Global Catalogue of Microorganisms (GCM) 10K type strain sequencing project: providing services to taxonomists for standard genome sequencing and annotation.</title>
        <authorList>
            <consortium name="The Broad Institute Genomics Platform"/>
            <consortium name="The Broad Institute Genome Sequencing Center for Infectious Disease"/>
            <person name="Wu L."/>
            <person name="Ma J."/>
        </authorList>
    </citation>
    <scope>NUCLEOTIDE SEQUENCE [LARGE SCALE GENOMIC DNA]</scope>
    <source>
        <strain evidence="13">CCUG 53762</strain>
    </source>
</reference>
<dbReference type="Pfam" id="PF05227">
    <property type="entry name" value="CHASE3"/>
    <property type="match status" value="1"/>
</dbReference>
<dbReference type="Gene3D" id="1.10.287.130">
    <property type="match status" value="1"/>
</dbReference>
<dbReference type="CDD" id="cd16922">
    <property type="entry name" value="HATPase_EvgS-ArcB-TorS-like"/>
    <property type="match status" value="1"/>
</dbReference>
<sequence length="1144" mass="129298">MKWSVRTKLFVGIGVSVILVALVGLSSYLSLKGVQKDYDWVTHTEHIIKKNNELMAVLADAESNQRGYILRGNRAFLDNYTISVGELESLIDDLKLLVKDARGNEEQVFRLEKAIRLKIKAMSDLIAIKEKSYEGKSNDLEQAEVSRKYMADIKSISYEINLSLTDLLQERKEASKRSVSLAISVIIFGTLIIFLIVFVLFKNVMRAFNAQLKARREIKQINQSLEELNKKNEDKNWLLTGISKLNDQLQGELSVKSMAENIISSVCKYANGNIGALYLVDTDAPDILKLTSGYAVTITKHTRRKIKLSESWVGQLVKEKEHVILEGDAIENLEIKTGLLQTKPIQSIVVPFYFDNRLKGVMEVGFLDSISDQSKIFITSSAQLIGVAVNTAESRETLQDLFEQTQQQAEELESQQEELRVSNEELTSKTELLQASEEELRVQQEELRQINIELEEKARVLENSYQETEKAKNELGVKMKELEQANHYKSEFLANMSHELRTPLNSILILAKILKENKAQRLSEEEQKYASVIHRAGNDLLSLINDILDLSKIESGFIELNNENTPLAVIEDNLFQLFEEVAKNKGVDFIINKIGVLPEQINLDKQRLEQILKNLLSNAFKFTPKGGSVEVIIQQENDRINFTVKDTGIGIPLEKQRLIFEAFQQVDGATNREYGGTGLGLSISRELSRLMNAAISLQSEPGKGSAFTLSMPLNPSNDIKQTVVQTSHSFIKQIKSEKVEVKSEIEQTSLMEMPKRETPLLFVVEDDIMFNDLLTDYAQKSGFETKQYYQGDSIEKEMMAHLPNAVLLDVMLPGIDGWEVLSNIKKNPLIAQIPVHMMSSGDFPKTKAQKEGAVSFLKKPLEKHHLEELFEQYINKAVISLKQVLLVEDQLEQSEGLKDLFADKNIQVLQAFSGEEALEMLSSRSFDCVILDLKLPDMDGTALLEEIKSLKPNIPVIINTAMELTQNQLKELLKYSDATVLKSPRSADRLIDEVNLFLHKVKTAEPENTKQVLKDQNTDNNLENKVVLLVDDDMRNIFSISAILDGYGLKVEIANDGVEALDRLAELNKVDIVLMDIMMPRMDGYETMQNIRKSNKWRNLPIIALTAKAMKDDREKSIAAGANDYIVKPINIDQLISLIKIWIS</sequence>
<gene>
    <name evidence="12" type="ORF">ACFSAH_12335</name>
</gene>
<dbReference type="PANTHER" id="PTHR45339:SF1">
    <property type="entry name" value="HYBRID SIGNAL TRANSDUCTION HISTIDINE KINASE J"/>
    <property type="match status" value="1"/>
</dbReference>
<keyword evidence="9" id="KW-0812">Transmembrane</keyword>
<feature type="coiled-coil region" evidence="8">
    <location>
        <begin position="395"/>
        <end position="485"/>
    </location>
</feature>
<accession>A0ABW4IE23</accession>
<feature type="coiled-coil region" evidence="8">
    <location>
        <begin position="211"/>
        <end position="238"/>
    </location>
</feature>
<evidence type="ECO:0000256" key="4">
    <source>
        <dbReference type="ARBA" id="ARBA00022679"/>
    </source>
</evidence>
<feature type="transmembrane region" description="Helical" evidence="9">
    <location>
        <begin position="12"/>
        <end position="31"/>
    </location>
</feature>
<evidence type="ECO:0000313" key="12">
    <source>
        <dbReference type="EMBL" id="MFD1630672.1"/>
    </source>
</evidence>
<dbReference type="CDD" id="cd17546">
    <property type="entry name" value="REC_hyHK_CKI1_RcsC-like"/>
    <property type="match status" value="1"/>
</dbReference>
<dbReference type="SUPFAM" id="SSF55781">
    <property type="entry name" value="GAF domain-like"/>
    <property type="match status" value="1"/>
</dbReference>
<dbReference type="Pfam" id="PF02518">
    <property type="entry name" value="HATPase_c"/>
    <property type="match status" value="1"/>
</dbReference>
<dbReference type="SMART" id="SM00448">
    <property type="entry name" value="REC"/>
    <property type="match status" value="3"/>
</dbReference>
<evidence type="ECO:0000256" key="3">
    <source>
        <dbReference type="ARBA" id="ARBA00022553"/>
    </source>
</evidence>
<dbReference type="EMBL" id="JBHUDG010000019">
    <property type="protein sequence ID" value="MFD1630672.1"/>
    <property type="molecule type" value="Genomic_DNA"/>
</dbReference>
<organism evidence="12 13">
    <name type="scientific">Pseudopedobacter beijingensis</name>
    <dbReference type="NCBI Taxonomy" id="1207056"/>
    <lineage>
        <taxon>Bacteria</taxon>
        <taxon>Pseudomonadati</taxon>
        <taxon>Bacteroidota</taxon>
        <taxon>Sphingobacteriia</taxon>
        <taxon>Sphingobacteriales</taxon>
        <taxon>Sphingobacteriaceae</taxon>
        <taxon>Pseudopedobacter</taxon>
    </lineage>
</organism>
<evidence type="ECO:0000256" key="9">
    <source>
        <dbReference type="SAM" id="Phobius"/>
    </source>
</evidence>
<dbReference type="RefSeq" id="WP_379663050.1">
    <property type="nucleotide sequence ID" value="NZ_JBHUDG010000019.1"/>
</dbReference>
<dbReference type="SUPFAM" id="SSF52172">
    <property type="entry name" value="CheY-like"/>
    <property type="match status" value="3"/>
</dbReference>
<evidence type="ECO:0000256" key="5">
    <source>
        <dbReference type="ARBA" id="ARBA00022777"/>
    </source>
</evidence>
<dbReference type="InterPro" id="IPR001789">
    <property type="entry name" value="Sig_transdc_resp-reg_receiver"/>
</dbReference>
<dbReference type="InterPro" id="IPR036097">
    <property type="entry name" value="HisK_dim/P_sf"/>
</dbReference>
<keyword evidence="8" id="KW-0175">Coiled coil</keyword>
<dbReference type="InterPro" id="IPR029016">
    <property type="entry name" value="GAF-like_dom_sf"/>
</dbReference>
<keyword evidence="9" id="KW-0472">Membrane</keyword>
<dbReference type="EC" id="2.7.13.3" evidence="2"/>
<dbReference type="CDD" id="cd19410">
    <property type="entry name" value="HK9-like_sensor"/>
    <property type="match status" value="1"/>
</dbReference>
<feature type="modified residue" description="4-aspartylphosphate" evidence="7">
    <location>
        <position position="1076"/>
    </location>
</feature>
<dbReference type="InterPro" id="IPR004358">
    <property type="entry name" value="Sig_transdc_His_kin-like_C"/>
</dbReference>
<evidence type="ECO:0000259" key="10">
    <source>
        <dbReference type="PROSITE" id="PS50109"/>
    </source>
</evidence>
<feature type="modified residue" description="4-aspartylphosphate" evidence="7">
    <location>
        <position position="809"/>
    </location>
</feature>
<keyword evidence="5" id="KW-0418">Kinase</keyword>
<evidence type="ECO:0000313" key="13">
    <source>
        <dbReference type="Proteomes" id="UP001597118"/>
    </source>
</evidence>
<feature type="domain" description="Response regulatory" evidence="11">
    <location>
        <begin position="760"/>
        <end position="874"/>
    </location>
</feature>
<evidence type="ECO:0000256" key="8">
    <source>
        <dbReference type="SAM" id="Coils"/>
    </source>
</evidence>
<evidence type="ECO:0000256" key="7">
    <source>
        <dbReference type="PROSITE-ProRule" id="PRU00169"/>
    </source>
</evidence>
<keyword evidence="9" id="KW-1133">Transmembrane helix</keyword>
<keyword evidence="4" id="KW-0808">Transferase</keyword>
<protein>
    <recommendedName>
        <fullName evidence="2">histidine kinase</fullName>
        <ecNumber evidence="2">2.7.13.3</ecNumber>
    </recommendedName>
</protein>
<dbReference type="SMART" id="SM00388">
    <property type="entry name" value="HisKA"/>
    <property type="match status" value="1"/>
</dbReference>
<evidence type="ECO:0000256" key="2">
    <source>
        <dbReference type="ARBA" id="ARBA00012438"/>
    </source>
</evidence>
<dbReference type="Pfam" id="PF00072">
    <property type="entry name" value="Response_reg"/>
    <property type="match status" value="3"/>
</dbReference>